<evidence type="ECO:0000259" key="2">
    <source>
        <dbReference type="PROSITE" id="PS50263"/>
    </source>
</evidence>
<dbReference type="EMBL" id="CP000473">
    <property type="protein sequence ID" value="ABJ82546.1"/>
    <property type="molecule type" value="Genomic_DNA"/>
</dbReference>
<keyword evidence="3" id="KW-0012">Acyltransferase</keyword>
<feature type="domain" description="CN hydrolase" evidence="2">
    <location>
        <begin position="1"/>
        <end position="249"/>
    </location>
</feature>
<dbReference type="InterPro" id="IPR050345">
    <property type="entry name" value="Aliph_Amidase/BUP"/>
</dbReference>
<name>Q028K6_SOLUE</name>
<dbReference type="KEGG" id="sus:Acid_1555"/>
<sequence length="279" mass="31191">MACSLDPNENLAKAEWRIRDAAGKGAQIVCVQELFRSQYFCQTENIATFDLAETIPGPTTESFTRLARELDVVIVGSIFERRMAGVFHNTAVIIDAGGELLGLYRKMHIPDDPRFYEKYYFTPGDLGFRCFDTKYARIAPLICWDQWFPEGARMAALGGAQILFYPTAIGFHHSDAAEAGTQHNAWETVQRSHAIANGVYVAAVNRVGHEGPEGEGLQFWGGSFLSDPQGRMLAKAGDAEETLVVECDPRVIESVRRNWPFLRDRRIDAYGPIVNRVID</sequence>
<proteinExistence type="predicted"/>
<organism evidence="3">
    <name type="scientific">Solibacter usitatus (strain Ellin6076)</name>
    <dbReference type="NCBI Taxonomy" id="234267"/>
    <lineage>
        <taxon>Bacteria</taxon>
        <taxon>Pseudomonadati</taxon>
        <taxon>Acidobacteriota</taxon>
        <taxon>Terriglobia</taxon>
        <taxon>Bryobacterales</taxon>
        <taxon>Solibacteraceae</taxon>
        <taxon>Candidatus Solibacter</taxon>
    </lineage>
</organism>
<dbReference type="GO" id="GO:0050126">
    <property type="term" value="F:N-carbamoylputrescine amidase activity"/>
    <property type="evidence" value="ECO:0007669"/>
    <property type="project" value="TreeGrafter"/>
</dbReference>
<dbReference type="InParanoid" id="Q028K6"/>
<dbReference type="CDD" id="cd07573">
    <property type="entry name" value="CPA"/>
    <property type="match status" value="1"/>
</dbReference>
<dbReference type="PROSITE" id="PS50263">
    <property type="entry name" value="CN_HYDROLASE"/>
    <property type="match status" value="1"/>
</dbReference>
<dbReference type="PANTHER" id="PTHR43674">
    <property type="entry name" value="NITRILASE C965.09-RELATED"/>
    <property type="match status" value="1"/>
</dbReference>
<dbReference type="STRING" id="234267.Acid_1555"/>
<dbReference type="GO" id="GO:0016746">
    <property type="term" value="F:acyltransferase activity"/>
    <property type="evidence" value="ECO:0007669"/>
    <property type="project" value="UniProtKB-KW"/>
</dbReference>
<dbReference type="FunCoup" id="Q028K6">
    <property type="interactions" value="460"/>
</dbReference>
<dbReference type="AlphaFoldDB" id="Q028K6"/>
<keyword evidence="3" id="KW-0808">Transferase</keyword>
<dbReference type="Pfam" id="PF00795">
    <property type="entry name" value="CN_hydrolase"/>
    <property type="match status" value="1"/>
</dbReference>
<dbReference type="InterPro" id="IPR003010">
    <property type="entry name" value="C-N_Hydrolase"/>
</dbReference>
<evidence type="ECO:0000256" key="1">
    <source>
        <dbReference type="ARBA" id="ARBA00022801"/>
    </source>
</evidence>
<dbReference type="GO" id="GO:0033388">
    <property type="term" value="P:putrescine biosynthetic process from arginine"/>
    <property type="evidence" value="ECO:0007669"/>
    <property type="project" value="TreeGrafter"/>
</dbReference>
<dbReference type="PANTHER" id="PTHR43674:SF2">
    <property type="entry name" value="BETA-UREIDOPROPIONASE"/>
    <property type="match status" value="1"/>
</dbReference>
<reference evidence="3" key="1">
    <citation type="submission" date="2006-10" db="EMBL/GenBank/DDBJ databases">
        <title>Complete sequence of Solibacter usitatus Ellin6076.</title>
        <authorList>
            <consortium name="US DOE Joint Genome Institute"/>
            <person name="Copeland A."/>
            <person name="Lucas S."/>
            <person name="Lapidus A."/>
            <person name="Barry K."/>
            <person name="Detter J.C."/>
            <person name="Glavina del Rio T."/>
            <person name="Hammon N."/>
            <person name="Israni S."/>
            <person name="Dalin E."/>
            <person name="Tice H."/>
            <person name="Pitluck S."/>
            <person name="Thompson L.S."/>
            <person name="Brettin T."/>
            <person name="Bruce D."/>
            <person name="Han C."/>
            <person name="Tapia R."/>
            <person name="Gilna P."/>
            <person name="Schmutz J."/>
            <person name="Larimer F."/>
            <person name="Land M."/>
            <person name="Hauser L."/>
            <person name="Kyrpides N."/>
            <person name="Mikhailova N."/>
            <person name="Janssen P.H."/>
            <person name="Kuske C.R."/>
            <person name="Richardson P."/>
        </authorList>
    </citation>
    <scope>NUCLEOTIDE SEQUENCE</scope>
    <source>
        <strain evidence="3">Ellin6076</strain>
    </source>
</reference>
<dbReference type="Gene3D" id="3.60.110.10">
    <property type="entry name" value="Carbon-nitrogen hydrolase"/>
    <property type="match status" value="1"/>
</dbReference>
<accession>Q028K6</accession>
<dbReference type="InterPro" id="IPR036526">
    <property type="entry name" value="C-N_Hydrolase_sf"/>
</dbReference>
<keyword evidence="3" id="KW-0449">Lipoprotein</keyword>
<gene>
    <name evidence="3" type="ordered locus">Acid_1555</name>
</gene>
<dbReference type="eggNOG" id="COG0388">
    <property type="taxonomic scope" value="Bacteria"/>
</dbReference>
<evidence type="ECO:0000313" key="3">
    <source>
        <dbReference type="EMBL" id="ABJ82546.1"/>
    </source>
</evidence>
<dbReference type="FunFam" id="3.60.110.10:FF:000010">
    <property type="entry name" value="Carbon-nitrogen hydrolase"/>
    <property type="match status" value="1"/>
</dbReference>
<dbReference type="HOGENOM" id="CLU_030130_4_0_0"/>
<keyword evidence="1" id="KW-0378">Hydrolase</keyword>
<dbReference type="SUPFAM" id="SSF56317">
    <property type="entry name" value="Carbon-nitrogen hydrolase"/>
    <property type="match status" value="1"/>
</dbReference>
<protein>
    <submittedName>
        <fullName evidence="3">Nitrilase/cyanide hydratase and apolipoprotein N-acyltransferase</fullName>
    </submittedName>
</protein>